<evidence type="ECO:0000256" key="1">
    <source>
        <dbReference type="SAM" id="MobiDB-lite"/>
    </source>
</evidence>
<evidence type="ECO:0000256" key="2">
    <source>
        <dbReference type="SAM" id="Phobius"/>
    </source>
</evidence>
<dbReference type="AlphaFoldDB" id="R0K5S4"/>
<feature type="transmembrane region" description="Helical" evidence="2">
    <location>
        <begin position="453"/>
        <end position="471"/>
    </location>
</feature>
<name>R0K5S4_ANAPL</name>
<dbReference type="EMBL" id="KB742714">
    <property type="protein sequence ID" value="EOB05117.1"/>
    <property type="molecule type" value="Genomic_DNA"/>
</dbReference>
<protein>
    <submittedName>
        <fullName evidence="3">Uncharacterized protein</fullName>
    </submittedName>
</protein>
<evidence type="ECO:0000313" key="4">
    <source>
        <dbReference type="Proteomes" id="UP000296049"/>
    </source>
</evidence>
<feature type="region of interest" description="Disordered" evidence="1">
    <location>
        <begin position="58"/>
        <end position="79"/>
    </location>
</feature>
<accession>R0K5S4</accession>
<sequence length="480" mass="53352">MRAPLAAVAAAARWLLRRTRASDVGARSRALSIPGTRGMAVTAQYCWDLLLLSPSHTRRVQQGQTRRGKAPSPPSVRFSGFHRHTDVITSSCRKTCLGNSCAQEHFAPTLDKYSWPAEKVQRREESDLYYRSKSLSLESSRPPPPCGNHHRPVPWRPPRACAWPASQLGCRWAFSDVEHSGMSSLCGRVCLQSAARAPSCIHQEPGEGGSPGGARAKLRCLPAALETEPFMPFLAAKLHVAPRVKPSSSSLGEQLLHMTILSKPESGRQPLASPEERTASATAHLGKNSVNLVGTSAFQPTTHQELEGPAPPPFCTPQMELLHSKGKWYMKDMYCGLPPGLHCLVCLAETWLALWALRRYGEDKQKVRECGYPKTSNLIDVVEGAVKSFLMELQMLDFRILCFWFLVVITKCGSQEGKILHSKWLYFVIKGINVCYKGHMTYFQCKTCGSPAVIWYSLIIVCWLLCSFKLLSHVNIHETD</sequence>
<dbReference type="Proteomes" id="UP000296049">
    <property type="component" value="Unassembled WGS sequence"/>
</dbReference>
<organism evidence="3 4">
    <name type="scientific">Anas platyrhynchos</name>
    <name type="common">Mallard</name>
    <name type="synonym">Anas boschas</name>
    <dbReference type="NCBI Taxonomy" id="8839"/>
    <lineage>
        <taxon>Eukaryota</taxon>
        <taxon>Metazoa</taxon>
        <taxon>Chordata</taxon>
        <taxon>Craniata</taxon>
        <taxon>Vertebrata</taxon>
        <taxon>Euteleostomi</taxon>
        <taxon>Archelosauria</taxon>
        <taxon>Archosauria</taxon>
        <taxon>Dinosauria</taxon>
        <taxon>Saurischia</taxon>
        <taxon>Theropoda</taxon>
        <taxon>Coelurosauria</taxon>
        <taxon>Aves</taxon>
        <taxon>Neognathae</taxon>
        <taxon>Galloanserae</taxon>
        <taxon>Anseriformes</taxon>
        <taxon>Anatidae</taxon>
        <taxon>Anatinae</taxon>
        <taxon>Anas</taxon>
    </lineage>
</organism>
<proteinExistence type="predicted"/>
<reference evidence="4" key="1">
    <citation type="journal article" date="2013" name="Nat. Genet.">
        <title>The duck genome and transcriptome provide insight into an avian influenza virus reservoir species.</title>
        <authorList>
            <person name="Huang Y."/>
            <person name="Li Y."/>
            <person name="Burt D.W."/>
            <person name="Chen H."/>
            <person name="Zhang Y."/>
            <person name="Qian W."/>
            <person name="Kim H."/>
            <person name="Gan S."/>
            <person name="Zhao Y."/>
            <person name="Li J."/>
            <person name="Yi K."/>
            <person name="Feng H."/>
            <person name="Zhu P."/>
            <person name="Li B."/>
            <person name="Liu Q."/>
            <person name="Fairley S."/>
            <person name="Magor K.E."/>
            <person name="Du Z."/>
            <person name="Hu X."/>
            <person name="Goodman L."/>
            <person name="Tafer H."/>
            <person name="Vignal A."/>
            <person name="Lee T."/>
            <person name="Kim K.W."/>
            <person name="Sheng Z."/>
            <person name="An Y."/>
            <person name="Searle S."/>
            <person name="Herrero J."/>
            <person name="Groenen M.A."/>
            <person name="Crooijmans R.P."/>
            <person name="Faraut T."/>
            <person name="Cai Q."/>
            <person name="Webster R.G."/>
            <person name="Aldridge J.R."/>
            <person name="Warren W.C."/>
            <person name="Bartschat S."/>
            <person name="Kehr S."/>
            <person name="Marz M."/>
            <person name="Stadler P.F."/>
            <person name="Smith J."/>
            <person name="Kraus R.H."/>
            <person name="Zhao Y."/>
            <person name="Ren L."/>
            <person name="Fei J."/>
            <person name="Morisson M."/>
            <person name="Kaiser P."/>
            <person name="Griffin D.K."/>
            <person name="Rao M."/>
            <person name="Pitel F."/>
            <person name="Wang J."/>
            <person name="Li N."/>
        </authorList>
    </citation>
    <scope>NUCLEOTIDE SEQUENCE [LARGE SCALE GENOMIC DNA]</scope>
</reference>
<gene>
    <name evidence="3" type="ORF">Anapl_03511</name>
</gene>
<evidence type="ECO:0000313" key="3">
    <source>
        <dbReference type="EMBL" id="EOB05117.1"/>
    </source>
</evidence>
<keyword evidence="2" id="KW-0472">Membrane</keyword>
<keyword evidence="4" id="KW-1185">Reference proteome</keyword>
<feature type="region of interest" description="Disordered" evidence="1">
    <location>
        <begin position="263"/>
        <end position="286"/>
    </location>
</feature>
<keyword evidence="2" id="KW-0812">Transmembrane</keyword>
<keyword evidence="2" id="KW-1133">Transmembrane helix</keyword>